<dbReference type="InterPro" id="IPR037068">
    <property type="entry name" value="DNA_primase_core_N_sf"/>
</dbReference>
<feature type="domain" description="Toprim" evidence="16">
    <location>
        <begin position="267"/>
        <end position="349"/>
    </location>
</feature>
<dbReference type="GO" id="GO:0008270">
    <property type="term" value="F:zinc ion binding"/>
    <property type="evidence" value="ECO:0007669"/>
    <property type="project" value="UniProtKB-UniRule"/>
</dbReference>
<dbReference type="Pfam" id="PF08275">
    <property type="entry name" value="DNAG_N"/>
    <property type="match status" value="1"/>
</dbReference>
<organism evidence="17 18">
    <name type="scientific">Ligilactobacillus animalis</name>
    <dbReference type="NCBI Taxonomy" id="1605"/>
    <lineage>
        <taxon>Bacteria</taxon>
        <taxon>Bacillati</taxon>
        <taxon>Bacillota</taxon>
        <taxon>Bacilli</taxon>
        <taxon>Lactobacillales</taxon>
        <taxon>Lactobacillaceae</taxon>
        <taxon>Ligilactobacillus</taxon>
    </lineage>
</organism>
<evidence type="ECO:0000259" key="16">
    <source>
        <dbReference type="PROSITE" id="PS50880"/>
    </source>
</evidence>
<dbReference type="CDD" id="cd03364">
    <property type="entry name" value="TOPRIM_DnaG_primases"/>
    <property type="match status" value="1"/>
</dbReference>
<dbReference type="InterPro" id="IPR016136">
    <property type="entry name" value="DNA_helicase_N/primase_C"/>
</dbReference>
<dbReference type="HAMAP" id="MF_00974">
    <property type="entry name" value="DNA_primase_DnaG"/>
    <property type="match status" value="1"/>
</dbReference>
<dbReference type="AlphaFoldDB" id="A0AAJ6FTD5"/>
<evidence type="ECO:0000256" key="14">
    <source>
        <dbReference type="PIRSR" id="PIRSR002811-1"/>
    </source>
</evidence>
<keyword evidence="5 12" id="KW-0235">DNA replication</keyword>
<dbReference type="Pfam" id="PF01807">
    <property type="entry name" value="Zn_ribbon_DnaG"/>
    <property type="match status" value="1"/>
</dbReference>
<evidence type="ECO:0000313" key="17">
    <source>
        <dbReference type="EMBL" id="WHQ79435.1"/>
    </source>
</evidence>
<dbReference type="Proteomes" id="UP001238155">
    <property type="component" value="Chromosome"/>
</dbReference>
<gene>
    <name evidence="12 17" type="primary">dnaG</name>
    <name evidence="17" type="ORF">QFF56_05560</name>
</gene>
<keyword evidence="6 12" id="KW-0479">Metal-binding</keyword>
<dbReference type="InterPro" id="IPR013264">
    <property type="entry name" value="DNAG_N"/>
</dbReference>
<dbReference type="Gene3D" id="3.90.980.10">
    <property type="entry name" value="DNA primase, catalytic core, N-terminal domain"/>
    <property type="match status" value="1"/>
</dbReference>
<dbReference type="PROSITE" id="PS50880">
    <property type="entry name" value="TOPRIM"/>
    <property type="match status" value="1"/>
</dbReference>
<dbReference type="GO" id="GO:0006269">
    <property type="term" value="P:DNA replication, synthesis of primer"/>
    <property type="evidence" value="ECO:0007669"/>
    <property type="project" value="UniProtKB-UniRule"/>
</dbReference>
<dbReference type="EMBL" id="CP123751">
    <property type="protein sequence ID" value="WHQ79435.1"/>
    <property type="molecule type" value="Genomic_DNA"/>
</dbReference>
<evidence type="ECO:0000256" key="1">
    <source>
        <dbReference type="ARBA" id="ARBA00022478"/>
    </source>
</evidence>
<keyword evidence="4 12" id="KW-0548">Nucleotidyltransferase</keyword>
<dbReference type="GO" id="GO:1990077">
    <property type="term" value="C:primosome complex"/>
    <property type="evidence" value="ECO:0007669"/>
    <property type="project" value="UniProtKB-KW"/>
</dbReference>
<reference evidence="17" key="1">
    <citation type="submission" date="2023-04" db="EMBL/GenBank/DDBJ databases">
        <title>Four porcine-derived lactic acid bacteria strains analyses and their evaluation as potential probiotics based on genomics.</title>
        <authorList>
            <person name="Niu D."/>
        </authorList>
    </citation>
    <scope>NUCLEOTIDE SEQUENCE</scope>
    <source>
        <strain evidence="17">ZSB1</strain>
    </source>
</reference>
<dbReference type="EC" id="2.7.7.101" evidence="12"/>
<keyword evidence="11 12" id="KW-0804">Transcription</keyword>
<comment type="cofactor">
    <cofactor evidence="12 13 14">
        <name>Zn(2+)</name>
        <dbReference type="ChEBI" id="CHEBI:29105"/>
    </cofactor>
    <text evidence="12 13 14">Binds 1 zinc ion per monomer.</text>
</comment>
<evidence type="ECO:0000256" key="5">
    <source>
        <dbReference type="ARBA" id="ARBA00022705"/>
    </source>
</evidence>
<evidence type="ECO:0000256" key="7">
    <source>
        <dbReference type="ARBA" id="ARBA00022771"/>
    </source>
</evidence>
<dbReference type="InterPro" id="IPR006295">
    <property type="entry name" value="DNA_primase_DnaG"/>
</dbReference>
<comment type="domain">
    <text evidence="12">Contains an N-terminal zinc-binding domain, a central core domain that contains the primase activity, and a C-terminal DnaB-binding domain.</text>
</comment>
<dbReference type="InterPro" id="IPR050219">
    <property type="entry name" value="DnaG_primase"/>
</dbReference>
<evidence type="ECO:0000256" key="8">
    <source>
        <dbReference type="ARBA" id="ARBA00022833"/>
    </source>
</evidence>
<dbReference type="FunFam" id="3.90.580.10:FF:000001">
    <property type="entry name" value="DNA primase"/>
    <property type="match status" value="1"/>
</dbReference>
<dbReference type="SUPFAM" id="SSF56731">
    <property type="entry name" value="DNA primase core"/>
    <property type="match status" value="1"/>
</dbReference>
<dbReference type="PANTHER" id="PTHR30313">
    <property type="entry name" value="DNA PRIMASE"/>
    <property type="match status" value="1"/>
</dbReference>
<keyword evidence="10 12" id="KW-0238">DNA-binding</keyword>
<name>A0AAJ6FTD5_9LACO</name>
<feature type="zinc finger region" description="CHC2-type" evidence="12 14">
    <location>
        <begin position="42"/>
        <end position="66"/>
    </location>
</feature>
<evidence type="ECO:0000256" key="4">
    <source>
        <dbReference type="ARBA" id="ARBA00022695"/>
    </source>
</evidence>
<evidence type="ECO:0000256" key="6">
    <source>
        <dbReference type="ARBA" id="ARBA00022723"/>
    </source>
</evidence>
<evidence type="ECO:0000256" key="2">
    <source>
        <dbReference type="ARBA" id="ARBA00022515"/>
    </source>
</evidence>
<dbReference type="NCBIfam" id="TIGR01391">
    <property type="entry name" value="dnaG"/>
    <property type="match status" value="1"/>
</dbReference>
<dbReference type="GO" id="GO:0003899">
    <property type="term" value="F:DNA-directed RNA polymerase activity"/>
    <property type="evidence" value="ECO:0007669"/>
    <property type="project" value="UniProtKB-UniRule"/>
</dbReference>
<dbReference type="InterPro" id="IPR036977">
    <property type="entry name" value="DNA_primase_Znf_CHC2"/>
</dbReference>
<comment type="function">
    <text evidence="12 13">RNA polymerase that catalyzes the synthesis of short RNA molecules used as primers for DNA polymerase during DNA replication.</text>
</comment>
<dbReference type="RefSeq" id="WP_278505602.1">
    <property type="nucleotide sequence ID" value="NZ_CAJKXD010000001.1"/>
</dbReference>
<dbReference type="Gene3D" id="1.10.860.10">
    <property type="entry name" value="DNAb Helicase, Chain A"/>
    <property type="match status" value="1"/>
</dbReference>
<protein>
    <recommendedName>
        <fullName evidence="12 13">DNA primase</fullName>
        <ecNumber evidence="12">2.7.7.101</ecNumber>
    </recommendedName>
</protein>
<dbReference type="PANTHER" id="PTHR30313:SF2">
    <property type="entry name" value="DNA PRIMASE"/>
    <property type="match status" value="1"/>
</dbReference>
<dbReference type="GO" id="GO:0005737">
    <property type="term" value="C:cytoplasm"/>
    <property type="evidence" value="ECO:0007669"/>
    <property type="project" value="TreeGrafter"/>
</dbReference>
<evidence type="ECO:0000256" key="13">
    <source>
        <dbReference type="PIRNR" id="PIRNR002811"/>
    </source>
</evidence>
<dbReference type="Pfam" id="PF13155">
    <property type="entry name" value="Toprim_2"/>
    <property type="match status" value="1"/>
</dbReference>
<evidence type="ECO:0000313" key="18">
    <source>
        <dbReference type="Proteomes" id="UP001238155"/>
    </source>
</evidence>
<evidence type="ECO:0000256" key="10">
    <source>
        <dbReference type="ARBA" id="ARBA00023125"/>
    </source>
</evidence>
<keyword evidence="8 12" id="KW-0862">Zinc</keyword>
<evidence type="ECO:0000256" key="3">
    <source>
        <dbReference type="ARBA" id="ARBA00022679"/>
    </source>
</evidence>
<dbReference type="PIRSF" id="PIRSF002811">
    <property type="entry name" value="DnaG"/>
    <property type="match status" value="1"/>
</dbReference>
<keyword evidence="3 12" id="KW-0808">Transferase</keyword>
<evidence type="ECO:0000256" key="15">
    <source>
        <dbReference type="SAM" id="Coils"/>
    </source>
</evidence>
<dbReference type="InterPro" id="IPR034151">
    <property type="entry name" value="TOPRIM_DnaG_bac"/>
</dbReference>
<dbReference type="SMART" id="SM00400">
    <property type="entry name" value="ZnF_CHCC"/>
    <property type="match status" value="1"/>
</dbReference>
<keyword evidence="2 12" id="KW-0639">Primosome</keyword>
<dbReference type="InterPro" id="IPR030846">
    <property type="entry name" value="DnaG_bac"/>
</dbReference>
<dbReference type="GO" id="GO:0000428">
    <property type="term" value="C:DNA-directed RNA polymerase complex"/>
    <property type="evidence" value="ECO:0007669"/>
    <property type="project" value="UniProtKB-KW"/>
</dbReference>
<dbReference type="SUPFAM" id="SSF57783">
    <property type="entry name" value="Zinc beta-ribbon"/>
    <property type="match status" value="1"/>
</dbReference>
<dbReference type="InterPro" id="IPR002694">
    <property type="entry name" value="Znf_CHC2"/>
</dbReference>
<dbReference type="GO" id="GO:0003677">
    <property type="term" value="F:DNA binding"/>
    <property type="evidence" value="ECO:0007669"/>
    <property type="project" value="UniProtKB-KW"/>
</dbReference>
<dbReference type="SMART" id="SM00493">
    <property type="entry name" value="TOPRIM"/>
    <property type="match status" value="1"/>
</dbReference>
<evidence type="ECO:0000256" key="12">
    <source>
        <dbReference type="HAMAP-Rule" id="MF_00974"/>
    </source>
</evidence>
<comment type="similarity">
    <text evidence="12 13">Belongs to the DnaG primase family.</text>
</comment>
<accession>A0AAJ6FTD5</accession>
<keyword evidence="15" id="KW-0175">Coiled coil</keyword>
<proteinExistence type="inferred from homology"/>
<dbReference type="Pfam" id="PF10410">
    <property type="entry name" value="DnaB_bind"/>
    <property type="match status" value="1"/>
</dbReference>
<keyword evidence="7 12" id="KW-0863">Zinc-finger</keyword>
<dbReference type="InterPro" id="IPR019475">
    <property type="entry name" value="DNA_primase_DnaB-bd"/>
</dbReference>
<feature type="coiled-coil region" evidence="15">
    <location>
        <begin position="423"/>
        <end position="450"/>
    </location>
</feature>
<dbReference type="Gene3D" id="3.40.1360.10">
    <property type="match status" value="1"/>
</dbReference>
<comment type="catalytic activity">
    <reaction evidence="12">
        <text>ssDNA + n NTP = ssDNA/pppN(pN)n-1 hybrid + (n-1) diphosphate.</text>
        <dbReference type="EC" id="2.7.7.101"/>
    </reaction>
</comment>
<evidence type="ECO:0000256" key="9">
    <source>
        <dbReference type="ARBA" id="ARBA00022842"/>
    </source>
</evidence>
<evidence type="ECO:0000256" key="11">
    <source>
        <dbReference type="ARBA" id="ARBA00023163"/>
    </source>
</evidence>
<keyword evidence="9" id="KW-0460">Magnesium</keyword>
<sequence>MVSQRRIPTDVIDQIRSDVNILDIIGQYVQLHRSGSNWFGLCPFHTEKTGSFSVNEPKQFFHCFSCGRGGNVFKFLMEIEDLTFPEAVYRTAELAGIELDAKYLPQNIAGAEDTQSETGRLKQLYAQAGQLYHHILVNTKLGQPALDYLHERGLSDELIAEFQLGYAPQAEILQAFFHEKKLDDYQTLRKSGLFSEREGENLAERFNDRIMFPIRNQTGQIIAFSGRLLTPDKKLPKYLNSPEGILFNKRKVLFNFDKAKKTIRHESKVYLFEGFMDVLAAWRAGIKNGVASMGTSLTSEQIYLLEQTASKLYICYDGDLPGRKATKRALELIAPLSKFELGTILLPEKLDPDEYVRKYGPENFKDFVTSHERTELEFYLEYFRAGRNLETESDQLAYITDVLERVAQVKDPLARDLTINRLAKEFELDKNNLTSQLQALMQQVQSEQLKQDQANSLKRSDKVVYSTQQRQEKKRYTPAEQAERLLLYRLLHEHDVFLRIKGLADFSFIHEDYETIFLLADGYFDRYSEYESASFLDFLKDEHLRQIIISLELGDYGESNEQEISDCLAFIMQHSPLEEQIKAVEAQLEQAKRLGDAKAIMEQTTKLIELLKKKQTEKSII</sequence>
<dbReference type="InterPro" id="IPR006171">
    <property type="entry name" value="TOPRIM_dom"/>
</dbReference>
<dbReference type="Gene3D" id="3.90.580.10">
    <property type="entry name" value="Zinc finger, CHC2-type domain"/>
    <property type="match status" value="1"/>
</dbReference>
<comment type="subunit">
    <text evidence="12">Monomer. Interacts with DnaB.</text>
</comment>
<keyword evidence="1 12" id="KW-0240">DNA-directed RNA polymerase</keyword>